<dbReference type="EMBL" id="FMXB01000014">
    <property type="protein sequence ID" value="SDA62742.1"/>
    <property type="molecule type" value="Genomic_DNA"/>
</dbReference>
<dbReference type="AlphaFoldDB" id="A0A1G5WXI3"/>
<reference evidence="1 2" key="1">
    <citation type="submission" date="2016-10" db="EMBL/GenBank/DDBJ databases">
        <authorList>
            <person name="Varghese N."/>
            <person name="Submissions S."/>
        </authorList>
    </citation>
    <scope>NUCLEOTIDE SEQUENCE [LARGE SCALE GENOMIC DNA]</scope>
    <source>
        <strain evidence="1 2">DSM 16643</strain>
    </source>
</reference>
<dbReference type="RefSeq" id="WP_262492221.1">
    <property type="nucleotide sequence ID" value="NZ_FMXB01000014.1"/>
</dbReference>
<organism evidence="1 2">
    <name type="scientific">Methanobrevibacter millerae</name>
    <dbReference type="NCBI Taxonomy" id="230361"/>
    <lineage>
        <taxon>Archaea</taxon>
        <taxon>Methanobacteriati</taxon>
        <taxon>Methanobacteriota</taxon>
        <taxon>Methanomada group</taxon>
        <taxon>Methanobacteria</taxon>
        <taxon>Methanobacteriales</taxon>
        <taxon>Methanobacteriaceae</taxon>
        <taxon>Methanobrevibacter</taxon>
    </lineage>
</organism>
<evidence type="ECO:0000313" key="1">
    <source>
        <dbReference type="EMBL" id="SDA62742.1"/>
    </source>
</evidence>
<evidence type="ECO:0000313" key="2">
    <source>
        <dbReference type="Proteomes" id="UP000323439"/>
    </source>
</evidence>
<accession>A0A1G5WXI3</accession>
<proteinExistence type="predicted"/>
<name>A0A1G5WXI3_9EURY</name>
<sequence length="44" mass="5437">MVIYYAKEDPKYEFFDEIAFINLAIKLSNESFEKFIEEFDKRKH</sequence>
<dbReference type="Proteomes" id="UP000323439">
    <property type="component" value="Unassembled WGS sequence"/>
</dbReference>
<gene>
    <name evidence="1" type="ORF">SAMN02910315_01778</name>
</gene>
<keyword evidence="2" id="KW-1185">Reference proteome</keyword>
<protein>
    <submittedName>
        <fullName evidence="1">Uncharacterized protein</fullName>
    </submittedName>
</protein>